<gene>
    <name evidence="1" type="ORF">HPB47_010443</name>
</gene>
<dbReference type="EMBL" id="JABSTQ010011348">
    <property type="protein sequence ID" value="KAG0412432.1"/>
    <property type="molecule type" value="Genomic_DNA"/>
</dbReference>
<accession>A0AC60NZ39</accession>
<dbReference type="Proteomes" id="UP000805193">
    <property type="component" value="Unassembled WGS sequence"/>
</dbReference>
<comment type="caution">
    <text evidence="1">The sequence shown here is derived from an EMBL/GenBank/DDBJ whole genome shotgun (WGS) entry which is preliminary data.</text>
</comment>
<evidence type="ECO:0000313" key="2">
    <source>
        <dbReference type="Proteomes" id="UP000805193"/>
    </source>
</evidence>
<evidence type="ECO:0000313" key="1">
    <source>
        <dbReference type="EMBL" id="KAG0412432.1"/>
    </source>
</evidence>
<reference evidence="1 2" key="1">
    <citation type="journal article" date="2020" name="Cell">
        <title>Large-Scale Comparative Analyses of Tick Genomes Elucidate Their Genetic Diversity and Vector Capacities.</title>
        <authorList>
            <consortium name="Tick Genome and Microbiome Consortium (TIGMIC)"/>
            <person name="Jia N."/>
            <person name="Wang J."/>
            <person name="Shi W."/>
            <person name="Du L."/>
            <person name="Sun Y."/>
            <person name="Zhan W."/>
            <person name="Jiang J.F."/>
            <person name="Wang Q."/>
            <person name="Zhang B."/>
            <person name="Ji P."/>
            <person name="Bell-Sakyi L."/>
            <person name="Cui X.M."/>
            <person name="Yuan T.T."/>
            <person name="Jiang B.G."/>
            <person name="Yang W.F."/>
            <person name="Lam T.T."/>
            <person name="Chang Q.C."/>
            <person name="Ding S.J."/>
            <person name="Wang X.J."/>
            <person name="Zhu J.G."/>
            <person name="Ruan X.D."/>
            <person name="Zhao L."/>
            <person name="Wei J.T."/>
            <person name="Ye R.Z."/>
            <person name="Que T.C."/>
            <person name="Du C.H."/>
            <person name="Zhou Y.H."/>
            <person name="Cheng J.X."/>
            <person name="Dai P.F."/>
            <person name="Guo W.B."/>
            <person name="Han X.H."/>
            <person name="Huang E.J."/>
            <person name="Li L.F."/>
            <person name="Wei W."/>
            <person name="Gao Y.C."/>
            <person name="Liu J.Z."/>
            <person name="Shao H.Z."/>
            <person name="Wang X."/>
            <person name="Wang C.C."/>
            <person name="Yang T.C."/>
            <person name="Huo Q.B."/>
            <person name="Li W."/>
            <person name="Chen H.Y."/>
            <person name="Chen S.E."/>
            <person name="Zhou L.G."/>
            <person name="Ni X.B."/>
            <person name="Tian J.H."/>
            <person name="Sheng Y."/>
            <person name="Liu T."/>
            <person name="Pan Y.S."/>
            <person name="Xia L.Y."/>
            <person name="Li J."/>
            <person name="Zhao F."/>
            <person name="Cao W.C."/>
        </authorList>
    </citation>
    <scope>NUCLEOTIDE SEQUENCE [LARGE SCALE GENOMIC DNA]</scope>
    <source>
        <strain evidence="1">Iper-2018</strain>
    </source>
</reference>
<name>A0AC60NZ39_IXOPE</name>
<sequence length="402" mass="42627">MPIREFRMRRDASEEIVVEATLSGIMKSMGNYQFGYDVSHSTGSSFHKETGSPGVKIGSYGLRDIDGRVRVVNYVADSQGFRADVQTNEPGVVSKDPAGVTINRTPSVLPLPAVGFTIREDNDPSALGASEPGDGSSDLAGADTTSLAEQSDSPLTVDNSPLGGTYAGDTIPDVPASVGGSKDVAVTPAEEGSKTSRNPTPDAGQNNSGYPSVVQETDIVANPTVPAGQRKPGGVQSSQYPPAVGPLGVGHGVGVSPGMGPGQGHPNPGYPFEVMLHAGYPVHGHVRPEHPWRIPPFAQPHGYNFPGQEYSYPGHPGFYHYPPYTPNHYGYAGSRFNYYDMPFAAQSQKHHRRVRRGGYGVVGPVYTYVKTDYDGNFKWGARHHVGKSYGGHHGGGGYGGGY</sequence>
<organism evidence="1 2">
    <name type="scientific">Ixodes persulcatus</name>
    <name type="common">Taiga tick</name>
    <dbReference type="NCBI Taxonomy" id="34615"/>
    <lineage>
        <taxon>Eukaryota</taxon>
        <taxon>Metazoa</taxon>
        <taxon>Ecdysozoa</taxon>
        <taxon>Arthropoda</taxon>
        <taxon>Chelicerata</taxon>
        <taxon>Arachnida</taxon>
        <taxon>Acari</taxon>
        <taxon>Parasitiformes</taxon>
        <taxon>Ixodida</taxon>
        <taxon>Ixodoidea</taxon>
        <taxon>Ixodidae</taxon>
        <taxon>Ixodinae</taxon>
        <taxon>Ixodes</taxon>
    </lineage>
</organism>
<protein>
    <submittedName>
        <fullName evidence="1">Uncharacterized protein</fullName>
    </submittedName>
</protein>
<proteinExistence type="predicted"/>
<keyword evidence="2" id="KW-1185">Reference proteome</keyword>